<dbReference type="STRING" id="739143.SAMN05216297_102271"/>
<dbReference type="AlphaFoldDB" id="A0A1I1LZJ0"/>
<accession>A0A1I1LZJ0</accession>
<protein>
    <recommendedName>
        <fullName evidence="4">Class I SAM-dependent methyltransferase</fullName>
    </recommendedName>
</protein>
<proteinExistence type="predicted"/>
<name>A0A1I1LZJ0_9FLAO</name>
<evidence type="ECO:0008006" key="4">
    <source>
        <dbReference type="Google" id="ProtNLM"/>
    </source>
</evidence>
<keyword evidence="1" id="KW-0812">Transmembrane</keyword>
<sequence>MYQTQNQYSMSRIHLFEFEDQQWLPEFIRNYMTDFLQFLSNKTAMYRGIVPIIEKGLKESQTNQIIDLASGGGGGLIWLNAELRKNNPDLKILLTDYFPNIPAFEHTQKQADNFDFIKTSVDARNVPENLKGLRTQFLSLHHFKPKDAQQILQNAIDTNSSIAIFEGQERSVPSIVAMLLSPISVLLTTPFIRPFKMGRIIFTYLIPIVPILVLWDGVVSSLRTYSVDEMNELISKLNNRENFNWEVGKVKSGPAKILYLLGTKK</sequence>
<dbReference type="SUPFAM" id="SSF53335">
    <property type="entry name" value="S-adenosyl-L-methionine-dependent methyltransferases"/>
    <property type="match status" value="1"/>
</dbReference>
<dbReference type="InterPro" id="IPR029063">
    <property type="entry name" value="SAM-dependent_MTases_sf"/>
</dbReference>
<organism evidence="2 3">
    <name type="scientific">Flavobacterium phragmitis</name>
    <dbReference type="NCBI Taxonomy" id="739143"/>
    <lineage>
        <taxon>Bacteria</taxon>
        <taxon>Pseudomonadati</taxon>
        <taxon>Bacteroidota</taxon>
        <taxon>Flavobacteriia</taxon>
        <taxon>Flavobacteriales</taxon>
        <taxon>Flavobacteriaceae</taxon>
        <taxon>Flavobacterium</taxon>
    </lineage>
</organism>
<keyword evidence="3" id="KW-1185">Reference proteome</keyword>
<dbReference type="EMBL" id="FOMH01000002">
    <property type="protein sequence ID" value="SFC78539.1"/>
    <property type="molecule type" value="Genomic_DNA"/>
</dbReference>
<keyword evidence="1" id="KW-0472">Membrane</keyword>
<gene>
    <name evidence="2" type="ORF">SAMN05216297_102271</name>
</gene>
<feature type="transmembrane region" description="Helical" evidence="1">
    <location>
        <begin position="201"/>
        <end position="222"/>
    </location>
</feature>
<reference evidence="3" key="1">
    <citation type="submission" date="2016-10" db="EMBL/GenBank/DDBJ databases">
        <authorList>
            <person name="Varghese N."/>
            <person name="Submissions S."/>
        </authorList>
    </citation>
    <scope>NUCLEOTIDE SEQUENCE [LARGE SCALE GENOMIC DNA]</scope>
    <source>
        <strain evidence="3">CGMCC 1.10370</strain>
    </source>
</reference>
<evidence type="ECO:0000256" key="1">
    <source>
        <dbReference type="SAM" id="Phobius"/>
    </source>
</evidence>
<dbReference type="Proteomes" id="UP000199672">
    <property type="component" value="Unassembled WGS sequence"/>
</dbReference>
<keyword evidence="1" id="KW-1133">Transmembrane helix</keyword>
<evidence type="ECO:0000313" key="2">
    <source>
        <dbReference type="EMBL" id="SFC78539.1"/>
    </source>
</evidence>
<evidence type="ECO:0000313" key="3">
    <source>
        <dbReference type="Proteomes" id="UP000199672"/>
    </source>
</evidence>